<dbReference type="Proteomes" id="UP000321776">
    <property type="component" value="Unassembled WGS sequence"/>
</dbReference>
<organism evidence="2 3">
    <name type="scientific">Paraburkholderia azotifigens</name>
    <dbReference type="NCBI Taxonomy" id="2057004"/>
    <lineage>
        <taxon>Bacteria</taxon>
        <taxon>Pseudomonadati</taxon>
        <taxon>Pseudomonadota</taxon>
        <taxon>Betaproteobacteria</taxon>
        <taxon>Burkholderiales</taxon>
        <taxon>Burkholderiaceae</taxon>
        <taxon>Paraburkholderia</taxon>
    </lineage>
</organism>
<dbReference type="AlphaFoldDB" id="A0A5C6V712"/>
<proteinExistence type="predicted"/>
<evidence type="ECO:0000313" key="2">
    <source>
        <dbReference type="EMBL" id="TXC81023.1"/>
    </source>
</evidence>
<evidence type="ECO:0000259" key="1">
    <source>
        <dbReference type="Pfam" id="PF13340"/>
    </source>
</evidence>
<protein>
    <submittedName>
        <fullName evidence="2">Transposase</fullName>
    </submittedName>
</protein>
<accession>A0A5C6V712</accession>
<evidence type="ECO:0000313" key="3">
    <source>
        <dbReference type="Proteomes" id="UP000321776"/>
    </source>
</evidence>
<dbReference type="InterPro" id="IPR025161">
    <property type="entry name" value="IS402-like_dom"/>
</dbReference>
<comment type="caution">
    <text evidence="2">The sequence shown here is derived from an EMBL/GenBank/DDBJ whole genome shotgun (WGS) entry which is preliminary data.</text>
</comment>
<gene>
    <name evidence="2" type="ORF">FRZ40_43285</name>
</gene>
<name>A0A5C6V712_9BURK</name>
<feature type="domain" description="Insertion element IS402-like" evidence="1">
    <location>
        <begin position="262"/>
        <end position="339"/>
    </location>
</feature>
<reference evidence="2 3" key="1">
    <citation type="journal article" date="2018" name="Int. J. Syst. Evol. Microbiol.">
        <title>Paraburkholderia azotifigens sp. nov., a nitrogen-fixing bacterium isolated from paddy soil.</title>
        <authorList>
            <person name="Choi G.M."/>
            <person name="Im W.T."/>
        </authorList>
    </citation>
    <scope>NUCLEOTIDE SEQUENCE [LARGE SCALE GENOMIC DNA]</scope>
    <source>
        <strain evidence="2 3">NF 2-5-3</strain>
    </source>
</reference>
<sequence length="351" mass="40412">MKLRRRIMWFDRFVRVDGKLRIVAVTESGQTEMLTPTEMKKAKLGGEKGNSISFKTSFNEWERASAREYAAVFGVKSHVTEQHDVYRIPSTGTSVVVPAWLLQRALLSDSVAIVKYVYLPNGLEELCSPILDEREFRTEMDALRPLYGIRVSPSVPQRLNWFYAYPSAYRTWNSIYRFACSGKIALDLPAAEVFMSAHGHYVDDVFYARSIVIMELKPLELPVEWARVSATRYFFEHGMRQHHRARKTRDSRLLPTNDGWKLTDGEWSVIKEIVSSRREYKENNGGRPLRYELRDILNGIVVKMGTGMGWTELDDSSCSYNACNSLHSRMQSDGRWNEIVEFLAASRGTKQ</sequence>
<dbReference type="EMBL" id="VOQS01000005">
    <property type="protein sequence ID" value="TXC81023.1"/>
    <property type="molecule type" value="Genomic_DNA"/>
</dbReference>
<dbReference type="Pfam" id="PF13340">
    <property type="entry name" value="DUF4096"/>
    <property type="match status" value="1"/>
</dbReference>